<organism evidence="1 2">
    <name type="scientific">Trichomonas vaginalis (strain ATCC PRA-98 / G3)</name>
    <dbReference type="NCBI Taxonomy" id="412133"/>
    <lineage>
        <taxon>Eukaryota</taxon>
        <taxon>Metamonada</taxon>
        <taxon>Parabasalia</taxon>
        <taxon>Trichomonadida</taxon>
        <taxon>Trichomonadidae</taxon>
        <taxon>Trichomonas</taxon>
    </lineage>
</organism>
<proteinExistence type="predicted"/>
<name>A2FZF3_TRIV3</name>
<dbReference type="RefSeq" id="XP_001302635.1">
    <property type="nucleotide sequence ID" value="XM_001302634.1"/>
</dbReference>
<evidence type="ECO:0000313" key="1">
    <source>
        <dbReference type="EMBL" id="EAX89705.1"/>
    </source>
</evidence>
<protein>
    <submittedName>
        <fullName evidence="1">Uncharacterized protein</fullName>
    </submittedName>
</protein>
<dbReference type="KEGG" id="tva:4747378"/>
<reference evidence="1" key="2">
    <citation type="journal article" date="2007" name="Science">
        <title>Draft genome sequence of the sexually transmitted pathogen Trichomonas vaginalis.</title>
        <authorList>
            <person name="Carlton J.M."/>
            <person name="Hirt R.P."/>
            <person name="Silva J.C."/>
            <person name="Delcher A.L."/>
            <person name="Schatz M."/>
            <person name="Zhao Q."/>
            <person name="Wortman J.R."/>
            <person name="Bidwell S.L."/>
            <person name="Alsmark U.C.M."/>
            <person name="Besteiro S."/>
            <person name="Sicheritz-Ponten T."/>
            <person name="Noel C.J."/>
            <person name="Dacks J.B."/>
            <person name="Foster P.G."/>
            <person name="Simillion C."/>
            <person name="Van de Peer Y."/>
            <person name="Miranda-Saavedra D."/>
            <person name="Barton G.J."/>
            <person name="Westrop G.D."/>
            <person name="Mueller S."/>
            <person name="Dessi D."/>
            <person name="Fiori P.L."/>
            <person name="Ren Q."/>
            <person name="Paulsen I."/>
            <person name="Zhang H."/>
            <person name="Bastida-Corcuera F.D."/>
            <person name="Simoes-Barbosa A."/>
            <person name="Brown M.T."/>
            <person name="Hayes R.D."/>
            <person name="Mukherjee M."/>
            <person name="Okumura C.Y."/>
            <person name="Schneider R."/>
            <person name="Smith A.J."/>
            <person name="Vanacova S."/>
            <person name="Villalvazo M."/>
            <person name="Haas B.J."/>
            <person name="Pertea M."/>
            <person name="Feldblyum T.V."/>
            <person name="Utterback T.R."/>
            <person name="Shu C.L."/>
            <person name="Osoegawa K."/>
            <person name="de Jong P.J."/>
            <person name="Hrdy I."/>
            <person name="Horvathova L."/>
            <person name="Zubacova Z."/>
            <person name="Dolezal P."/>
            <person name="Malik S.B."/>
            <person name="Logsdon J.M. Jr."/>
            <person name="Henze K."/>
            <person name="Gupta A."/>
            <person name="Wang C.C."/>
            <person name="Dunne R.L."/>
            <person name="Upcroft J.A."/>
            <person name="Upcroft P."/>
            <person name="White O."/>
            <person name="Salzberg S.L."/>
            <person name="Tang P."/>
            <person name="Chiu C.-H."/>
            <person name="Lee Y.-S."/>
            <person name="Embley T.M."/>
            <person name="Coombs G.H."/>
            <person name="Mottram J.C."/>
            <person name="Tachezy J."/>
            <person name="Fraser-Liggett C.M."/>
            <person name="Johnson P.J."/>
        </authorList>
    </citation>
    <scope>NUCLEOTIDE SEQUENCE [LARGE SCALE GENOMIC DNA]</scope>
    <source>
        <strain evidence="1">G3</strain>
    </source>
</reference>
<dbReference type="VEuPathDB" id="TrichDB:TVAGG3_0229940"/>
<keyword evidence="2" id="KW-1185">Reference proteome</keyword>
<sequence length="159" mass="19434">MSKYITRITAHKIIHDRLYYRVQYSDNSYHWEMPDITTPELKDQNEKLLIRYFYNQDHELKDALTQTDPIKHLIFDSQKEDTNRKFIDIFDDFPEFDNIVHHISNRIIIIDADLRFGYESICYYHYERESTIYTDKLSNIKLLFPKDLTIFMLSRARRI</sequence>
<dbReference type="InParanoid" id="A2FZF3"/>
<evidence type="ECO:0000313" key="2">
    <source>
        <dbReference type="Proteomes" id="UP000001542"/>
    </source>
</evidence>
<dbReference type="VEuPathDB" id="TrichDB:TVAG_037880"/>
<accession>A2FZF3</accession>
<reference evidence="1" key="1">
    <citation type="submission" date="2006-10" db="EMBL/GenBank/DDBJ databases">
        <authorList>
            <person name="Amadeo P."/>
            <person name="Zhao Q."/>
            <person name="Wortman J."/>
            <person name="Fraser-Liggett C."/>
            <person name="Carlton J."/>
        </authorList>
    </citation>
    <scope>NUCLEOTIDE SEQUENCE</scope>
    <source>
        <strain evidence="1">G3</strain>
    </source>
</reference>
<gene>
    <name evidence="1" type="ORF">TVAG_037880</name>
</gene>
<dbReference type="EMBL" id="DS114174">
    <property type="protein sequence ID" value="EAX89705.1"/>
    <property type="molecule type" value="Genomic_DNA"/>
</dbReference>
<dbReference type="AlphaFoldDB" id="A2FZF3"/>
<dbReference type="Proteomes" id="UP000001542">
    <property type="component" value="Unassembled WGS sequence"/>
</dbReference>